<dbReference type="InterPro" id="IPR045052">
    <property type="entry name" value="Copine"/>
</dbReference>
<dbReference type="PROSITE" id="PS50004">
    <property type="entry name" value="C2"/>
    <property type="match status" value="1"/>
</dbReference>
<proteinExistence type="predicted"/>
<organism evidence="2 3">
    <name type="scientific">Stentor coeruleus</name>
    <dbReference type="NCBI Taxonomy" id="5963"/>
    <lineage>
        <taxon>Eukaryota</taxon>
        <taxon>Sar</taxon>
        <taxon>Alveolata</taxon>
        <taxon>Ciliophora</taxon>
        <taxon>Postciliodesmatophora</taxon>
        <taxon>Heterotrichea</taxon>
        <taxon>Heterotrichida</taxon>
        <taxon>Stentoridae</taxon>
        <taxon>Stentor</taxon>
    </lineage>
</organism>
<dbReference type="GO" id="GO:0005544">
    <property type="term" value="F:calcium-dependent phospholipid binding"/>
    <property type="evidence" value="ECO:0007669"/>
    <property type="project" value="InterPro"/>
</dbReference>
<keyword evidence="3" id="KW-1185">Reference proteome</keyword>
<dbReference type="Pfam" id="PF00168">
    <property type="entry name" value="C2"/>
    <property type="match status" value="1"/>
</dbReference>
<dbReference type="GO" id="GO:0005886">
    <property type="term" value="C:plasma membrane"/>
    <property type="evidence" value="ECO:0007669"/>
    <property type="project" value="TreeGrafter"/>
</dbReference>
<accession>A0A1R2ATJ1</accession>
<name>A0A1R2ATJ1_9CILI</name>
<protein>
    <recommendedName>
        <fullName evidence="1">C2 domain-containing protein</fullName>
    </recommendedName>
</protein>
<gene>
    <name evidence="2" type="ORF">SteCoe_34874</name>
</gene>
<dbReference type="Pfam" id="PF07002">
    <property type="entry name" value="Copine"/>
    <property type="match status" value="1"/>
</dbReference>
<comment type="caution">
    <text evidence="2">The sequence shown here is derived from an EMBL/GenBank/DDBJ whole genome shotgun (WGS) entry which is preliminary data.</text>
</comment>
<reference evidence="2 3" key="1">
    <citation type="submission" date="2016-11" db="EMBL/GenBank/DDBJ databases">
        <title>The macronuclear genome of Stentor coeruleus: a giant cell with tiny introns.</title>
        <authorList>
            <person name="Slabodnick M."/>
            <person name="Ruby J.G."/>
            <person name="Reiff S.B."/>
            <person name="Swart E.C."/>
            <person name="Gosai S."/>
            <person name="Prabakaran S."/>
            <person name="Witkowska E."/>
            <person name="Larue G.E."/>
            <person name="Fisher S."/>
            <person name="Freeman R.M."/>
            <person name="Gunawardena J."/>
            <person name="Chu W."/>
            <person name="Stover N.A."/>
            <person name="Gregory B.D."/>
            <person name="Nowacki M."/>
            <person name="Derisi J."/>
            <person name="Roy S.W."/>
            <person name="Marshall W.F."/>
            <person name="Sood P."/>
        </authorList>
    </citation>
    <scope>NUCLEOTIDE SEQUENCE [LARGE SCALE GENOMIC DNA]</scope>
    <source>
        <strain evidence="2">WM001</strain>
    </source>
</reference>
<feature type="domain" description="C2" evidence="1">
    <location>
        <begin position="28"/>
        <end position="153"/>
    </location>
</feature>
<dbReference type="Gene3D" id="2.60.40.150">
    <property type="entry name" value="C2 domain"/>
    <property type="match status" value="1"/>
</dbReference>
<dbReference type="InterPro" id="IPR010734">
    <property type="entry name" value="Copine_C"/>
</dbReference>
<dbReference type="EMBL" id="MPUH01001425">
    <property type="protein sequence ID" value="OMJ67853.1"/>
    <property type="molecule type" value="Genomic_DNA"/>
</dbReference>
<dbReference type="AlphaFoldDB" id="A0A1R2ATJ1"/>
<sequence>MGSVMCGKKIQVEAELPTPSSKLIAPIPPENPEPILFFDKKSDHEMLTLVEISIKCSGLITENRFQLLNPVVHILVEENGEFVKRADTETLFKTLNPVFNTKVKFAYSLGLASKVKFEVYDYQVKSKTKDRVGSCIFSLHEISVKTSLVSKELYHNGKKAGYFGLVAKELNMLYDTITMQWDFIPNTPQGYCILRLVRDEFDSSFIIFQTETRETSYKWEEFTISVNRLCKGDENKNITVEVVRLEGFEEVIFSNRFSLQALKSSNLYICESSDYPGKLGLSKFNYIQKPTFLQYIHSGYEISTIYAIDFSCSQGHDSKLENNQYMKTLTEIQNALQYYTLDPLFLVFGIGGLFSNMNKVSNFFAITGNIFQPGVLNVNMALDYYRSTSLNVIPANVLRHSELIRNIYKQIKFEIKEAHRYYMLTILCGEDTIDLSELKTALECLIEYPITIIFLGILTERCSYENIQQLVLEISSSARREFIIYAPYNDYMKTLNDLSKHLLNYCLTHNYPLKIKTPGPRTVRSNTVSNKILVERIKIRNSYYLKCKQDFTEHLFKIGLSKEKIEEITQKGVPYFFEDSDISSPLDLPPFRSKTMVVRSKLSNFVCVNCKKIVAKFAKSPCGCENVCNACVAVYKCQQCVS</sequence>
<dbReference type="PANTHER" id="PTHR10857">
    <property type="entry name" value="COPINE"/>
    <property type="match status" value="1"/>
</dbReference>
<dbReference type="GO" id="GO:0071277">
    <property type="term" value="P:cellular response to calcium ion"/>
    <property type="evidence" value="ECO:0007669"/>
    <property type="project" value="TreeGrafter"/>
</dbReference>
<dbReference type="InterPro" id="IPR035892">
    <property type="entry name" value="C2_domain_sf"/>
</dbReference>
<evidence type="ECO:0000313" key="3">
    <source>
        <dbReference type="Proteomes" id="UP000187209"/>
    </source>
</evidence>
<evidence type="ECO:0000313" key="2">
    <source>
        <dbReference type="EMBL" id="OMJ67853.1"/>
    </source>
</evidence>
<dbReference type="PANTHER" id="PTHR10857:SF106">
    <property type="entry name" value="C2 DOMAIN-CONTAINING PROTEIN"/>
    <property type="match status" value="1"/>
</dbReference>
<dbReference type="SUPFAM" id="SSF49562">
    <property type="entry name" value="C2 domain (Calcium/lipid-binding domain, CaLB)"/>
    <property type="match status" value="1"/>
</dbReference>
<evidence type="ECO:0000259" key="1">
    <source>
        <dbReference type="PROSITE" id="PS50004"/>
    </source>
</evidence>
<dbReference type="SMART" id="SM00239">
    <property type="entry name" value="C2"/>
    <property type="match status" value="1"/>
</dbReference>
<dbReference type="Proteomes" id="UP000187209">
    <property type="component" value="Unassembled WGS sequence"/>
</dbReference>
<dbReference type="InterPro" id="IPR000008">
    <property type="entry name" value="C2_dom"/>
</dbReference>